<evidence type="ECO:0000313" key="1">
    <source>
        <dbReference type="EMBL" id="KAK4032190.1"/>
    </source>
</evidence>
<proteinExistence type="predicted"/>
<comment type="caution">
    <text evidence="1">The sequence shown here is derived from an EMBL/GenBank/DDBJ whole genome shotgun (WGS) entry which is preliminary data.</text>
</comment>
<protein>
    <submittedName>
        <fullName evidence="1">Kinetochore Sim4 complex subunit FTA2-domain-containing protein</fullName>
    </submittedName>
</protein>
<gene>
    <name evidence="1" type="ORF">C8A01DRAFT_50967</name>
</gene>
<keyword evidence="2" id="KW-1185">Reference proteome</keyword>
<dbReference type="Pfam" id="PF13095">
    <property type="entry name" value="FTA2"/>
    <property type="match status" value="1"/>
</dbReference>
<dbReference type="InterPro" id="IPR025213">
    <property type="entry name" value="Sim4_Fta2"/>
</dbReference>
<dbReference type="EMBL" id="MU854637">
    <property type="protein sequence ID" value="KAK4032190.1"/>
    <property type="molecule type" value="Genomic_DNA"/>
</dbReference>
<sequence length="285" mass="32241">MAGKGKKRQRGDRHLMPLPDCDGPKLHPFRHPHAQIEWLERLDADRASQSGPEGYVFKVRIESRIYALKVFKFFDPSSTEYYWGNIIGPSAVVSDVIFHTDPFYAECRAYGKINQAQKSRPGKRELAVRCHGYLLLQDRDTQSLLKRGVDLDMDIVDEELLRVNKEDGRVRAIVKDFVPGDSGVNAKSIRGILRDVRALNKLGVYVGDVRADNFRGGKLVDFGLSSTEPHCIMEALDEVGLRETKLEDLVMFDEMVVSEGLVTSARAMPNNAYCSKLRSWARKNN</sequence>
<dbReference type="AlphaFoldDB" id="A0AAN6SM51"/>
<reference evidence="2" key="1">
    <citation type="journal article" date="2023" name="Mol. Phylogenet. Evol.">
        <title>Genome-scale phylogeny and comparative genomics of the fungal order Sordariales.</title>
        <authorList>
            <person name="Hensen N."/>
            <person name="Bonometti L."/>
            <person name="Westerberg I."/>
            <person name="Brannstrom I.O."/>
            <person name="Guillou S."/>
            <person name="Cros-Aarteil S."/>
            <person name="Calhoun S."/>
            <person name="Haridas S."/>
            <person name="Kuo A."/>
            <person name="Mondo S."/>
            <person name="Pangilinan J."/>
            <person name="Riley R."/>
            <person name="LaButti K."/>
            <person name="Andreopoulos B."/>
            <person name="Lipzen A."/>
            <person name="Chen C."/>
            <person name="Yan M."/>
            <person name="Daum C."/>
            <person name="Ng V."/>
            <person name="Clum A."/>
            <person name="Steindorff A."/>
            <person name="Ohm R.A."/>
            <person name="Martin F."/>
            <person name="Silar P."/>
            <person name="Natvig D.O."/>
            <person name="Lalanne C."/>
            <person name="Gautier V."/>
            <person name="Ament-Velasquez S.L."/>
            <person name="Kruys A."/>
            <person name="Hutchinson M.I."/>
            <person name="Powell A.J."/>
            <person name="Barry K."/>
            <person name="Miller A.N."/>
            <person name="Grigoriev I.V."/>
            <person name="Debuchy R."/>
            <person name="Gladieux P."/>
            <person name="Hiltunen Thoren M."/>
            <person name="Johannesson H."/>
        </authorList>
    </citation>
    <scope>NUCLEOTIDE SEQUENCE [LARGE SCALE GENOMIC DNA]</scope>
    <source>
        <strain evidence="2">CBS 284.82</strain>
    </source>
</reference>
<name>A0AAN6SM51_9PEZI</name>
<evidence type="ECO:0000313" key="2">
    <source>
        <dbReference type="Proteomes" id="UP001303115"/>
    </source>
</evidence>
<dbReference type="Proteomes" id="UP001303115">
    <property type="component" value="Unassembled WGS sequence"/>
</dbReference>
<accession>A0AAN6SM51</accession>
<organism evidence="1 2">
    <name type="scientific">Parachaetomium inaequale</name>
    <dbReference type="NCBI Taxonomy" id="2588326"/>
    <lineage>
        <taxon>Eukaryota</taxon>
        <taxon>Fungi</taxon>
        <taxon>Dikarya</taxon>
        <taxon>Ascomycota</taxon>
        <taxon>Pezizomycotina</taxon>
        <taxon>Sordariomycetes</taxon>
        <taxon>Sordariomycetidae</taxon>
        <taxon>Sordariales</taxon>
        <taxon>Chaetomiaceae</taxon>
        <taxon>Parachaetomium</taxon>
    </lineage>
</organism>